<dbReference type="SUPFAM" id="SSF109998">
    <property type="entry name" value="Triger factor/SurA peptide-binding domain-like"/>
    <property type="match status" value="1"/>
</dbReference>
<evidence type="ECO:0000313" key="1">
    <source>
        <dbReference type="EMBL" id="BAH69618.1"/>
    </source>
</evidence>
<dbReference type="GO" id="GO:0006457">
    <property type="term" value="P:protein folding"/>
    <property type="evidence" value="ECO:0007669"/>
    <property type="project" value="InterPro"/>
</dbReference>
<dbReference type="InterPro" id="IPR046357">
    <property type="entry name" value="PPIase_dom_sf"/>
</dbReference>
<dbReference type="NCBIfam" id="NF045969">
    <property type="entry name" value="trig_like_plasma"/>
    <property type="match status" value="1"/>
</dbReference>
<keyword evidence="2" id="KW-1185">Reference proteome</keyword>
<dbReference type="KEGG" id="mfp:MBIO_0353"/>
<dbReference type="EMBL" id="AP009608">
    <property type="protein sequence ID" value="BAH69618.1"/>
    <property type="molecule type" value="Genomic_DNA"/>
</dbReference>
<reference evidence="1 2" key="1">
    <citation type="journal article" date="2009" name="Curr. Microbiol.">
        <title>Molecular cloning and expression of a novel cholinephosphotransferase involved in glycoglycerophospholipid biosynthesis of Mycoplasma fermentans.</title>
        <authorList>
            <person name="Ishida N."/>
            <person name="Irikura D."/>
            <person name="Matsuda K."/>
            <person name="Sato S."/>
            <person name="Asano K."/>
        </authorList>
    </citation>
    <scope>NUCLEOTIDE SEQUENCE [LARGE SCALE GENOMIC DNA]</scope>
    <source>
        <strain evidence="2">ATCC 19989 / NBRC 14854 / NCTC 10117 / PG18</strain>
    </source>
</reference>
<evidence type="ECO:0008006" key="3">
    <source>
        <dbReference type="Google" id="ProtNLM"/>
    </source>
</evidence>
<dbReference type="InterPro" id="IPR037041">
    <property type="entry name" value="Trigger_fac_C_sf"/>
</dbReference>
<dbReference type="eggNOG" id="ENOG5030MTI">
    <property type="taxonomic scope" value="Bacteria"/>
</dbReference>
<proteinExistence type="predicted"/>
<accession>C4XEP6</accession>
<dbReference type="HOGENOM" id="CLU_677600_0_0_14"/>
<dbReference type="Gene3D" id="3.10.50.40">
    <property type="match status" value="1"/>
</dbReference>
<dbReference type="Proteomes" id="UP000006810">
    <property type="component" value="Chromosome"/>
</dbReference>
<dbReference type="PATRIC" id="fig|496833.3.peg.782"/>
<protein>
    <recommendedName>
        <fullName evidence="3">Trigger factor</fullName>
    </recommendedName>
</protein>
<gene>
    <name evidence="1" type="ordered locus">MBIO_0353</name>
</gene>
<name>C4XEP6_MYCFP</name>
<dbReference type="AlphaFoldDB" id="C4XEP6"/>
<dbReference type="InterPro" id="IPR027304">
    <property type="entry name" value="Trigger_fact/SurA_dom_sf"/>
</dbReference>
<organism evidence="1 2">
    <name type="scientific">Mycoplasmopsis fermentans (strain ATCC 19989 / NBRC 14854 / NCTC 10117 / PG18)</name>
    <name type="common">Mycoplasma fermentans</name>
    <dbReference type="NCBI Taxonomy" id="496833"/>
    <lineage>
        <taxon>Bacteria</taxon>
        <taxon>Bacillati</taxon>
        <taxon>Mycoplasmatota</taxon>
        <taxon>Mycoplasmoidales</taxon>
        <taxon>Metamycoplasmataceae</taxon>
        <taxon>Mycoplasmopsis</taxon>
    </lineage>
</organism>
<dbReference type="GO" id="GO:0003755">
    <property type="term" value="F:peptidyl-prolyl cis-trans isomerase activity"/>
    <property type="evidence" value="ECO:0007669"/>
    <property type="project" value="InterPro"/>
</dbReference>
<dbReference type="GO" id="GO:0015031">
    <property type="term" value="P:protein transport"/>
    <property type="evidence" value="ECO:0007669"/>
    <property type="project" value="InterPro"/>
</dbReference>
<evidence type="ECO:0000313" key="2">
    <source>
        <dbReference type="Proteomes" id="UP000006810"/>
    </source>
</evidence>
<sequence>MKKRGKMIKYVLETKTIEFKDKEWKQIQNNFLMESIKEGKKISPDQLIEEAFKSDTNKIVESMGKELKEKYLNCLAFSPIVVVEDITKDKAKAVVTIVIYPKAEFDKIDINIKPDGKYEMVTKGAIDEIYKKFVDDYPLLKEVEDQSKENDYVRYNISVSKDKKEILSRKDLDKKIVKDENPNSINSQLMNRKVNESFSVNTPENENIKITVTKVFRPIKTKLTNDNIKEIKIEGINTLDDLYNQLSMNLKNEMASSYLLDYMKKAIETVGNKYGFDLPPILLDTQVNDFIKSKLAMLPPDKANLLRNAIENKQKDGYEIFDLAKTNVRNSLLDAIIEFTFSLLIKNKITEKEAEEFYKSIKEKTLISTGSNELTKAQSDVILAKQKAALNLLYLNDKESYEAVSKDLELTI</sequence>
<dbReference type="Gene3D" id="1.10.3120.10">
    <property type="entry name" value="Trigger factor, C-terminal domain"/>
    <property type="match status" value="1"/>
</dbReference>